<dbReference type="GO" id="GO:2001070">
    <property type="term" value="F:starch binding"/>
    <property type="evidence" value="ECO:0007669"/>
    <property type="project" value="InterPro"/>
</dbReference>
<dbReference type="InterPro" id="IPR017853">
    <property type="entry name" value="GH"/>
</dbReference>
<sequence length="939" mass="107661">MTSPVSLRGYDRDQRINIHFRIPYFTRWGQNLVITGAGALLGDWDPSKGQTMRCHHEGQDVLIWEALISLPWQPSYKYKYAVVQHSEGLMKVDKLDQQERIVTLPEGLNSGDVVEVMDVWVDPSHPSSILSSAAFKKVIRCIPPPVISQTLLHRQCPLLGEAIVRFKVTECAVQVGQVIVVCGSIPGLGNWREHEAMELSAAGTYSWEGELRLPYAQFPFTYKYAVRTVTGADGTPPLEVEIGEQRMMKLPLAGNSQMGAPALIVCDDGHLRRDKQWRGAGLALPVFSIRTRDSVGVGEFLDMIKLIDLAHACGLHLIQVLPINDTSVHNMWWDSYPYSSLSVIALHPQYLALRALRDEMPFEIQAEIDSARSRLEGIQVDYEGVMGNKLRIARMLFDRFGHETVESKAFKEWFISNRDWLEPYAVFRYLSSLFGTADHTKWGALSAPASSETISRLASPSSEHYRALRFTYYLQYHLHLQLLQVSKYAETKSVVLKGDIPIGVDKRSVDTWMDPHLFRMDKSTGAPPDVFDPKGQNWGFPTYNWEEMAKDKYSWWQRRLKHMAQYFTAYRIDHVLGFFRIWEIPGDCTTGILGYFRPSLPISRSELEARGIWDVQRLTQPYIRWHVLRELFGKMTEEVAARYLEETSPGVFKLRPQYSTERQIMDIKVRPDSPQWLVEETEKTRLGLMKLKQNVVLLPDPADPENNFFPRFSLSSTTSFKELPQTWREALAWMHDDYLFGRQDNLWRDSALKKLPTLMECTDMLVCGEDLGFVPGCLPPIMHELGLLGLRIQRMATEPGKEFDNPANYPYLTVASPSCHDIQPIRAWYEADPQRRERFYYEMLCGEGPVPDRCNPEVVRIVVQQHLSSPSVWAIFPIQDLLALSNAYNQRPAVEEVINDPTVAKHYWRYRMHVAVEELQEDAGWVSLIKGMLVDSSRV</sequence>
<feature type="domain" description="CBM20" evidence="11">
    <location>
        <begin position="156"/>
        <end position="279"/>
    </location>
</feature>
<dbReference type="PANTHER" id="PTHR32518:SF3">
    <property type="entry name" value="4-ALPHA-GLUCANOTRANSFERASE"/>
    <property type="match status" value="1"/>
</dbReference>
<evidence type="ECO:0000313" key="12">
    <source>
        <dbReference type="EMBL" id="GAX79494.1"/>
    </source>
</evidence>
<dbReference type="Pfam" id="PF00686">
    <property type="entry name" value="CBM_20"/>
    <property type="match status" value="2"/>
</dbReference>
<dbReference type="OrthoDB" id="6123450at2759"/>
<gene>
    <name evidence="12" type="ORF">CEUSTIGMA_g6935.t1</name>
</gene>
<keyword evidence="5" id="KW-0963">Cytoplasm</keyword>
<keyword evidence="8" id="KW-0119">Carbohydrate metabolism</keyword>
<dbReference type="Proteomes" id="UP000232323">
    <property type="component" value="Unassembled WGS sequence"/>
</dbReference>
<dbReference type="InterPro" id="IPR013784">
    <property type="entry name" value="Carb-bd-like_fold"/>
</dbReference>
<proteinExistence type="inferred from homology"/>
<feature type="domain" description="CBM20" evidence="11">
    <location>
        <begin position="10"/>
        <end position="122"/>
    </location>
</feature>
<dbReference type="Gene3D" id="3.20.20.80">
    <property type="entry name" value="Glycosidases"/>
    <property type="match status" value="2"/>
</dbReference>
<evidence type="ECO:0000256" key="6">
    <source>
        <dbReference type="ARBA" id="ARBA00022676"/>
    </source>
</evidence>
<name>A0A250X8U1_9CHLO</name>
<dbReference type="Pfam" id="PF02446">
    <property type="entry name" value="Glyco_hydro_77"/>
    <property type="match status" value="1"/>
</dbReference>
<keyword evidence="13" id="KW-1185">Reference proteome</keyword>
<evidence type="ECO:0000256" key="9">
    <source>
        <dbReference type="ARBA" id="ARBA00031423"/>
    </source>
</evidence>
<evidence type="ECO:0000256" key="7">
    <source>
        <dbReference type="ARBA" id="ARBA00022679"/>
    </source>
</evidence>
<evidence type="ECO:0000256" key="4">
    <source>
        <dbReference type="ARBA" id="ARBA00012560"/>
    </source>
</evidence>
<dbReference type="SUPFAM" id="SSF49452">
    <property type="entry name" value="Starch-binding domain-like"/>
    <property type="match status" value="2"/>
</dbReference>
<dbReference type="GO" id="GO:0005975">
    <property type="term" value="P:carbohydrate metabolic process"/>
    <property type="evidence" value="ECO:0007669"/>
    <property type="project" value="InterPro"/>
</dbReference>
<dbReference type="PANTHER" id="PTHR32518">
    <property type="match status" value="1"/>
</dbReference>
<organism evidence="12 13">
    <name type="scientific">Chlamydomonas eustigma</name>
    <dbReference type="NCBI Taxonomy" id="1157962"/>
    <lineage>
        <taxon>Eukaryota</taxon>
        <taxon>Viridiplantae</taxon>
        <taxon>Chlorophyta</taxon>
        <taxon>core chlorophytes</taxon>
        <taxon>Chlorophyceae</taxon>
        <taxon>CS clade</taxon>
        <taxon>Chlamydomonadales</taxon>
        <taxon>Chlamydomonadaceae</taxon>
        <taxon>Chlamydomonas</taxon>
    </lineage>
</organism>
<dbReference type="STRING" id="1157962.A0A250X8U1"/>
<evidence type="ECO:0000256" key="5">
    <source>
        <dbReference type="ARBA" id="ARBA00022490"/>
    </source>
</evidence>
<dbReference type="InterPro" id="IPR002044">
    <property type="entry name" value="CBM20"/>
</dbReference>
<evidence type="ECO:0000256" key="10">
    <source>
        <dbReference type="ARBA" id="ARBA00031501"/>
    </source>
</evidence>
<evidence type="ECO:0000256" key="2">
    <source>
        <dbReference type="ARBA" id="ARBA00004496"/>
    </source>
</evidence>
<accession>A0A250X8U1</accession>
<dbReference type="SUPFAM" id="SSF51445">
    <property type="entry name" value="(Trans)glycosidases"/>
    <property type="match status" value="1"/>
</dbReference>
<dbReference type="InterPro" id="IPR003385">
    <property type="entry name" value="Glyco_hydro_77"/>
</dbReference>
<comment type="subcellular location">
    <subcellularLocation>
        <location evidence="2">Cytoplasm</location>
    </subcellularLocation>
</comment>
<comment type="caution">
    <text evidence="12">The sequence shown here is derived from an EMBL/GenBank/DDBJ whole genome shotgun (WGS) entry which is preliminary data.</text>
</comment>
<evidence type="ECO:0000259" key="11">
    <source>
        <dbReference type="PROSITE" id="PS51166"/>
    </source>
</evidence>
<dbReference type="GO" id="GO:0004134">
    <property type="term" value="F:4-alpha-glucanotransferase activity"/>
    <property type="evidence" value="ECO:0007669"/>
    <property type="project" value="UniProtKB-EC"/>
</dbReference>
<dbReference type="InterPro" id="IPR013783">
    <property type="entry name" value="Ig-like_fold"/>
</dbReference>
<keyword evidence="7" id="KW-0808">Transferase</keyword>
<dbReference type="EMBL" id="BEGY01000043">
    <property type="protein sequence ID" value="GAX79494.1"/>
    <property type="molecule type" value="Genomic_DNA"/>
</dbReference>
<comment type="catalytic activity">
    <reaction evidence="1">
        <text>Transfers a segment of a (1-&gt;4)-alpha-D-glucan to a new position in an acceptor, which may be glucose or a (1-&gt;4)-alpha-D-glucan.</text>
        <dbReference type="EC" id="2.4.1.25"/>
    </reaction>
</comment>
<evidence type="ECO:0000313" key="13">
    <source>
        <dbReference type="Proteomes" id="UP000232323"/>
    </source>
</evidence>
<evidence type="ECO:0000256" key="3">
    <source>
        <dbReference type="ARBA" id="ARBA00005684"/>
    </source>
</evidence>
<dbReference type="SMART" id="SM01065">
    <property type="entry name" value="CBM_2"/>
    <property type="match status" value="2"/>
</dbReference>
<reference evidence="12 13" key="1">
    <citation type="submission" date="2017-08" db="EMBL/GenBank/DDBJ databases">
        <title>Acidophilic green algal genome provides insights into adaptation to an acidic environment.</title>
        <authorList>
            <person name="Hirooka S."/>
            <person name="Hirose Y."/>
            <person name="Kanesaki Y."/>
            <person name="Higuchi S."/>
            <person name="Fujiwara T."/>
            <person name="Onuma R."/>
            <person name="Era A."/>
            <person name="Ohbayashi R."/>
            <person name="Uzuka A."/>
            <person name="Nozaki H."/>
            <person name="Yoshikawa H."/>
            <person name="Miyagishima S.Y."/>
        </authorList>
    </citation>
    <scope>NUCLEOTIDE SEQUENCE [LARGE SCALE GENOMIC DNA]</scope>
    <source>
        <strain evidence="12 13">NIES-2499</strain>
    </source>
</reference>
<dbReference type="GO" id="GO:0005737">
    <property type="term" value="C:cytoplasm"/>
    <property type="evidence" value="ECO:0007669"/>
    <property type="project" value="UniProtKB-SubCell"/>
</dbReference>
<dbReference type="Gene3D" id="2.60.40.10">
    <property type="entry name" value="Immunoglobulins"/>
    <property type="match status" value="2"/>
</dbReference>
<dbReference type="EC" id="2.4.1.25" evidence="4"/>
<evidence type="ECO:0000256" key="1">
    <source>
        <dbReference type="ARBA" id="ARBA00000439"/>
    </source>
</evidence>
<dbReference type="AlphaFoldDB" id="A0A250X8U1"/>
<keyword evidence="6" id="KW-0328">Glycosyltransferase</keyword>
<dbReference type="PROSITE" id="PS51166">
    <property type="entry name" value="CBM20"/>
    <property type="match status" value="2"/>
</dbReference>
<comment type="similarity">
    <text evidence="3">Belongs to the disproportionating enzyme family.</text>
</comment>
<protein>
    <recommendedName>
        <fullName evidence="4">4-alpha-glucanotransferase</fullName>
        <ecNumber evidence="4">2.4.1.25</ecNumber>
    </recommendedName>
    <alternativeName>
        <fullName evidence="9">Amylomaltase</fullName>
    </alternativeName>
    <alternativeName>
        <fullName evidence="10">Disproportionating enzyme</fullName>
    </alternativeName>
</protein>
<evidence type="ECO:0000256" key="8">
    <source>
        <dbReference type="ARBA" id="ARBA00023277"/>
    </source>
</evidence>